<accession>A0A166H1M7</accession>
<proteinExistence type="predicted"/>
<dbReference type="AlphaFoldDB" id="A0A166H1M7"/>
<organism evidence="1">
    <name type="scientific">uncultured bacterium 5H7</name>
    <dbReference type="NCBI Taxonomy" id="1701327"/>
    <lineage>
        <taxon>Bacteria</taxon>
        <taxon>environmental samples</taxon>
    </lineage>
</organism>
<name>A0A166H1M7_9BACT</name>
<evidence type="ECO:0000313" key="1">
    <source>
        <dbReference type="EMBL" id="ANA07966.1"/>
    </source>
</evidence>
<protein>
    <submittedName>
        <fullName evidence="1">Uncharacterized protein</fullName>
    </submittedName>
</protein>
<dbReference type="EMBL" id="KT342858">
    <property type="protein sequence ID" value="ANA07966.1"/>
    <property type="molecule type" value="Genomic_DNA"/>
</dbReference>
<reference evidence="1" key="1">
    <citation type="submission" date="2016-04" db="EMBL/GenBank/DDBJ databases">
        <title>Exploring the genomic information of specific uncultured soil bacteria through a new metagenomic library-based strategy.</title>
        <authorList>
            <person name="Liu Y."/>
            <person name="Zhang R."/>
        </authorList>
    </citation>
    <scope>NUCLEOTIDE SEQUENCE</scope>
</reference>
<gene>
    <name evidence="1" type="ORF">5H7_019</name>
</gene>
<sequence>MVPIDYPLRARLRGRLTLLRLALSRNPWSFGDSASHTVYRYSCQHSHFRYLHGPLPDRFISLRNAPLPLSQRLNPKLRCITLAPIHLRRRISYLDQ</sequence>